<feature type="transmembrane region" description="Helical" evidence="1">
    <location>
        <begin position="167"/>
        <end position="192"/>
    </location>
</feature>
<feature type="transmembrane region" description="Helical" evidence="1">
    <location>
        <begin position="33"/>
        <end position="57"/>
    </location>
</feature>
<proteinExistence type="predicted"/>
<dbReference type="AlphaFoldDB" id="I0ES08"/>
<keyword evidence="1" id="KW-0472">Membrane</keyword>
<dbReference type="PATRIC" id="fig|1163745.3.peg.757"/>
<sequence>MSYCVKRLQEIEVYKILQERANEPLKNIKELSVFLVSLLTTFIIVIYQACYVVNYMTGKQIWDIWSLSYSHTLDNEYFMFHWFQGGLLFLIFFLAIHYGCGAISLIKNNEIKNNDWLEMVRMLSLLGFPFFILFLLFSLFPSVFILIDSFYENGIFQAFKLLSKENSGVWITIIFALFLLLILVCNIIYLIVRFLKFDNSIEKSMLYSQILDKHFYFALLTWIVFVIVNKDIAYKILSLKFFRFTKVLIVVAGILFLTVLMIISKEILVSISRNIALHKIRKAINGKFLRKKNKIKDLKELIEYEESRIKWLLIICERKRKDDIKKSNEKIKNYIAFKILILLFTPVFYGISFFERIYDRYLKFKRKILIKIYRIFIIKKLRKLLKKHLLNIKKPKIKPLKKDKISEELLNLTLRDYIKILLKVEIWKRLIIPLILLIFSPIYLSFLYNDICGKKDMHACKARLAFGFNKKLADDKQATKIDIKLYVGSAKIYRLQLNQGSCVAYKNEEKKNKINNQPLSESIKFLSEIKNKPIQTLNPTHETISIYTPCKDTDIHNITLWVEYKGRLEKIEHGF</sequence>
<dbReference type="Proteomes" id="UP000005013">
    <property type="component" value="Chromosome"/>
</dbReference>
<evidence type="ECO:0000313" key="2">
    <source>
        <dbReference type="EMBL" id="AFI05727.1"/>
    </source>
</evidence>
<feature type="transmembrane region" description="Helical" evidence="1">
    <location>
        <begin position="77"/>
        <end position="101"/>
    </location>
</feature>
<dbReference type="HOGENOM" id="CLU_558691_0_0_7"/>
<accession>I0ES08</accession>
<gene>
    <name evidence="2" type="ordered locus">HCD_03555</name>
</gene>
<feature type="transmembrane region" description="Helical" evidence="1">
    <location>
        <begin position="335"/>
        <end position="354"/>
    </location>
</feature>
<feature type="transmembrane region" description="Helical" evidence="1">
    <location>
        <begin position="430"/>
        <end position="448"/>
    </location>
</feature>
<organism evidence="2 3">
    <name type="scientific">Helicobacter cetorum (strain ATCC BAA-540 / CCUG 52418 / MIT 99-5656)</name>
    <dbReference type="NCBI Taxonomy" id="1163745"/>
    <lineage>
        <taxon>Bacteria</taxon>
        <taxon>Pseudomonadati</taxon>
        <taxon>Campylobacterota</taxon>
        <taxon>Epsilonproteobacteria</taxon>
        <taxon>Campylobacterales</taxon>
        <taxon>Helicobacteraceae</taxon>
        <taxon>Helicobacter</taxon>
    </lineage>
</organism>
<protein>
    <submittedName>
        <fullName evidence="2">Uncharacterized protein</fullName>
    </submittedName>
</protein>
<reference evidence="2 3" key="1">
    <citation type="journal article" date="2013" name="PLoS ONE">
        <title>Sequence Divergence and Conservation in Genomes ofHelicobacter cetorum Strains from a Dolphin and a Whale.</title>
        <authorList>
            <person name="Kersulyte D."/>
            <person name="Rossi M."/>
            <person name="Berg D.E."/>
        </authorList>
    </citation>
    <scope>NUCLEOTIDE SEQUENCE [LARGE SCALE GENOMIC DNA]</scope>
    <source>
        <strain evidence="2 3">MIT 99-5656</strain>
    </source>
</reference>
<dbReference type="EMBL" id="CP003481">
    <property type="protein sequence ID" value="AFI05727.1"/>
    <property type="molecule type" value="Genomic_DNA"/>
</dbReference>
<evidence type="ECO:0000256" key="1">
    <source>
        <dbReference type="SAM" id="Phobius"/>
    </source>
</evidence>
<dbReference type="KEGG" id="hcm:HCD_03555"/>
<evidence type="ECO:0000313" key="3">
    <source>
        <dbReference type="Proteomes" id="UP000005013"/>
    </source>
</evidence>
<feature type="transmembrane region" description="Helical" evidence="1">
    <location>
        <begin position="122"/>
        <end position="147"/>
    </location>
</feature>
<dbReference type="OrthoDB" id="9823568at2"/>
<keyword evidence="1" id="KW-1133">Transmembrane helix</keyword>
<keyword evidence="3" id="KW-1185">Reference proteome</keyword>
<name>I0ES08_HELCM</name>
<feature type="transmembrane region" description="Helical" evidence="1">
    <location>
        <begin position="213"/>
        <end position="229"/>
    </location>
</feature>
<feature type="transmembrane region" description="Helical" evidence="1">
    <location>
        <begin position="241"/>
        <end position="263"/>
    </location>
</feature>
<keyword evidence="1" id="KW-0812">Transmembrane</keyword>
<dbReference type="RefSeq" id="WP_014659236.1">
    <property type="nucleotide sequence ID" value="NC_017735.1"/>
</dbReference>